<accession>A0A4R1BS65</accession>
<keyword evidence="4" id="KW-0862">Zinc</keyword>
<dbReference type="GO" id="GO:0008777">
    <property type="term" value="F:acetylornithine deacetylase activity"/>
    <property type="evidence" value="ECO:0007669"/>
    <property type="project" value="TreeGrafter"/>
</dbReference>
<evidence type="ECO:0000256" key="1">
    <source>
        <dbReference type="ARBA" id="ARBA00001947"/>
    </source>
</evidence>
<dbReference type="GO" id="GO:0009014">
    <property type="term" value="F:succinyl-diaminopimelate desuccinylase activity"/>
    <property type="evidence" value="ECO:0007669"/>
    <property type="project" value="UniProtKB-UniRule"/>
</dbReference>
<dbReference type="GO" id="GO:0009089">
    <property type="term" value="P:lysine biosynthetic process via diaminopimelate"/>
    <property type="evidence" value="ECO:0007669"/>
    <property type="project" value="UniProtKB-UniRule"/>
</dbReference>
<dbReference type="EMBL" id="SKBU01000006">
    <property type="protein sequence ID" value="TCJ20065.1"/>
    <property type="molecule type" value="Genomic_DNA"/>
</dbReference>
<dbReference type="Gene3D" id="3.30.70.360">
    <property type="match status" value="1"/>
</dbReference>
<dbReference type="InterPro" id="IPR036264">
    <property type="entry name" value="Bact_exopeptidase_dim_dom"/>
</dbReference>
<gene>
    <name evidence="7" type="primary">dapE</name>
    <name evidence="7" type="ORF">E0L93_03740</name>
</gene>
<dbReference type="AlphaFoldDB" id="A0A4R1BS65"/>
<dbReference type="NCBIfam" id="TIGR01900">
    <property type="entry name" value="dapE-gram_pos"/>
    <property type="match status" value="1"/>
</dbReference>
<name>A0A4R1BS65_9ACTN</name>
<dbReference type="SUPFAM" id="SSF53187">
    <property type="entry name" value="Zn-dependent exopeptidases"/>
    <property type="match status" value="1"/>
</dbReference>
<dbReference type="RefSeq" id="WP_132688643.1">
    <property type="nucleotide sequence ID" value="NZ_SKBU01000006.1"/>
</dbReference>
<evidence type="ECO:0000313" key="8">
    <source>
        <dbReference type="Proteomes" id="UP000295244"/>
    </source>
</evidence>
<dbReference type="Proteomes" id="UP000295244">
    <property type="component" value="Unassembled WGS sequence"/>
</dbReference>
<dbReference type="SUPFAM" id="SSF55031">
    <property type="entry name" value="Bacterial exopeptidase dimerisation domain"/>
    <property type="match status" value="1"/>
</dbReference>
<dbReference type="Pfam" id="PF01546">
    <property type="entry name" value="Peptidase_M20"/>
    <property type="match status" value="1"/>
</dbReference>
<keyword evidence="3 7" id="KW-0378">Hydrolase</keyword>
<organism evidence="7 8">
    <name type="scientific">Rubrobacter taiwanensis</name>
    <dbReference type="NCBI Taxonomy" id="185139"/>
    <lineage>
        <taxon>Bacteria</taxon>
        <taxon>Bacillati</taxon>
        <taxon>Actinomycetota</taxon>
        <taxon>Rubrobacteria</taxon>
        <taxon>Rubrobacterales</taxon>
        <taxon>Rubrobacteraceae</taxon>
        <taxon>Rubrobacter</taxon>
    </lineage>
</organism>
<dbReference type="InterPro" id="IPR010174">
    <property type="entry name" value="Succinyl-DAP_deSuclase_DapE"/>
</dbReference>
<keyword evidence="8" id="KW-1185">Reference proteome</keyword>
<dbReference type="PANTHER" id="PTHR43808">
    <property type="entry name" value="ACETYLORNITHINE DEACETYLASE"/>
    <property type="match status" value="1"/>
</dbReference>
<comment type="caution">
    <text evidence="7">The sequence shown here is derived from an EMBL/GenBank/DDBJ whole genome shotgun (WGS) entry which is preliminary data.</text>
</comment>
<dbReference type="InterPro" id="IPR002933">
    <property type="entry name" value="Peptidase_M20"/>
</dbReference>
<evidence type="ECO:0000256" key="2">
    <source>
        <dbReference type="ARBA" id="ARBA00022723"/>
    </source>
</evidence>
<proteinExistence type="predicted"/>
<dbReference type="GO" id="GO:0006526">
    <property type="term" value="P:L-arginine biosynthetic process"/>
    <property type="evidence" value="ECO:0007669"/>
    <property type="project" value="TreeGrafter"/>
</dbReference>
<dbReference type="Gene3D" id="3.40.630.10">
    <property type="entry name" value="Zn peptidases"/>
    <property type="match status" value="1"/>
</dbReference>
<keyword evidence="2" id="KW-0479">Metal-binding</keyword>
<reference evidence="7 8" key="1">
    <citation type="submission" date="2019-03" db="EMBL/GenBank/DDBJ databases">
        <title>Whole genome sequence of a novel Rubrobacter taiwanensis strain, isolated from Yellowstone National Park.</title>
        <authorList>
            <person name="Freed S."/>
            <person name="Ramaley R.F."/>
            <person name="Kyndt J.A."/>
        </authorList>
    </citation>
    <scope>NUCLEOTIDE SEQUENCE [LARGE SCALE GENOMIC DNA]</scope>
    <source>
        <strain evidence="7 8">Yellowstone</strain>
    </source>
</reference>
<evidence type="ECO:0000256" key="5">
    <source>
        <dbReference type="NCBIfam" id="TIGR01900"/>
    </source>
</evidence>
<evidence type="ECO:0000313" key="7">
    <source>
        <dbReference type="EMBL" id="TCJ20065.1"/>
    </source>
</evidence>
<dbReference type="InterPro" id="IPR011650">
    <property type="entry name" value="Peptidase_M20_dimer"/>
</dbReference>
<dbReference type="PROSITE" id="PS00758">
    <property type="entry name" value="ARGE_DAPE_CPG2_1"/>
    <property type="match status" value="1"/>
</dbReference>
<comment type="cofactor">
    <cofactor evidence="1">
        <name>Zn(2+)</name>
        <dbReference type="ChEBI" id="CHEBI:29105"/>
    </cofactor>
</comment>
<dbReference type="GO" id="GO:0046872">
    <property type="term" value="F:metal ion binding"/>
    <property type="evidence" value="ECO:0007669"/>
    <property type="project" value="UniProtKB-KW"/>
</dbReference>
<evidence type="ECO:0000256" key="3">
    <source>
        <dbReference type="ARBA" id="ARBA00022801"/>
    </source>
</evidence>
<dbReference type="Pfam" id="PF07687">
    <property type="entry name" value="M20_dimer"/>
    <property type="match status" value="1"/>
</dbReference>
<dbReference type="PANTHER" id="PTHR43808:SF31">
    <property type="entry name" value="N-ACETYL-L-CITRULLINE DEACETYLASE"/>
    <property type="match status" value="1"/>
</dbReference>
<dbReference type="OrthoDB" id="7055905at2"/>
<evidence type="ECO:0000256" key="4">
    <source>
        <dbReference type="ARBA" id="ARBA00022833"/>
    </source>
</evidence>
<dbReference type="InterPro" id="IPR050072">
    <property type="entry name" value="Peptidase_M20A"/>
</dbReference>
<feature type="domain" description="Peptidase M20 dimerisation" evidence="6">
    <location>
        <begin position="163"/>
        <end position="262"/>
    </location>
</feature>
<evidence type="ECO:0000259" key="6">
    <source>
        <dbReference type="Pfam" id="PF07687"/>
    </source>
</evidence>
<dbReference type="EC" id="3.5.1.18" evidence="5"/>
<dbReference type="InterPro" id="IPR001261">
    <property type="entry name" value="ArgE/DapE_CS"/>
</dbReference>
<protein>
    <recommendedName>
        <fullName evidence="5">Succinyl-diaminopimelate desuccinylase</fullName>
        <ecNumber evidence="5">3.5.1.18</ecNumber>
    </recommendedName>
</protein>
<sequence length="355" mass="39739">MREVLLWLLECPSVTGAEQRLCDELEARLRRLPGWEVHRTGDNLAVRRKSPDPSRPTIAFAGHLDTVPEPEGGLPVRIEGELVYGRGASDMKAGDAVMLELLERFDWEGSWAEPVFVFYAGEEGDYEENGLEDVFRELPWVLEADLAFCPEPTENRLELGCVGTSQVEITFRGKAAHAARPWLGENALTKAGELLSELHELRPLEVAVDGLTFREVLTPTMARGGTAKNVVPDAFRINVNYRFAPGKDRRDVERTFKELLRGRAEFEITDFAPSGPVNLNNPLLERFIETVSPEVQPKQAWTDVARFAARGVAAVNFGPGIPDQAHRREEHVRLPLLEECYGKLARYLGDSRRAA</sequence>